<evidence type="ECO:0000313" key="1">
    <source>
        <dbReference type="EMBL" id="SBP35517.1"/>
    </source>
</evidence>
<dbReference type="EMBL" id="HADX01013285">
    <property type="protein sequence ID" value="SBP35517.1"/>
    <property type="molecule type" value="Transcribed_RNA"/>
</dbReference>
<dbReference type="AlphaFoldDB" id="A0A1A7YY27"/>
<sequence>SFSIRDYILSFHRREKLLITFYFLSCFLPSFSNLNSRSVKGLLGHSEVCFCVKV</sequence>
<reference evidence="1" key="1">
    <citation type="submission" date="2016-05" db="EMBL/GenBank/DDBJ databases">
        <authorList>
            <person name="Lavstsen T."/>
            <person name="Jespersen J.S."/>
        </authorList>
    </citation>
    <scope>NUCLEOTIDE SEQUENCE</scope>
    <source>
        <tissue evidence="1">Brain</tissue>
    </source>
</reference>
<organism evidence="1">
    <name type="scientific">Iconisemion striatum</name>
    <dbReference type="NCBI Taxonomy" id="60296"/>
    <lineage>
        <taxon>Eukaryota</taxon>
        <taxon>Metazoa</taxon>
        <taxon>Chordata</taxon>
        <taxon>Craniata</taxon>
        <taxon>Vertebrata</taxon>
        <taxon>Euteleostomi</taxon>
        <taxon>Actinopterygii</taxon>
        <taxon>Neopterygii</taxon>
        <taxon>Teleostei</taxon>
        <taxon>Neoteleostei</taxon>
        <taxon>Acanthomorphata</taxon>
        <taxon>Ovalentaria</taxon>
        <taxon>Atherinomorphae</taxon>
        <taxon>Cyprinodontiformes</taxon>
        <taxon>Nothobranchiidae</taxon>
        <taxon>Iconisemion</taxon>
    </lineage>
</organism>
<accession>A0A1A7YY27</accession>
<proteinExistence type="predicted"/>
<feature type="non-terminal residue" evidence="1">
    <location>
        <position position="54"/>
    </location>
</feature>
<feature type="non-terminal residue" evidence="1">
    <location>
        <position position="1"/>
    </location>
</feature>
<gene>
    <name evidence="1" type="primary">SLC9A7</name>
</gene>
<protein>
    <submittedName>
        <fullName evidence="1">Solute carrier family 9 (Sodium/hydrogen exchanger), member 7</fullName>
    </submittedName>
</protein>
<reference evidence="1" key="2">
    <citation type="submission" date="2016-06" db="EMBL/GenBank/DDBJ databases">
        <title>The genome of a short-lived fish provides insights into sex chromosome evolution and the genetic control of aging.</title>
        <authorList>
            <person name="Reichwald K."/>
            <person name="Felder M."/>
            <person name="Petzold A."/>
            <person name="Koch P."/>
            <person name="Groth M."/>
            <person name="Platzer M."/>
        </authorList>
    </citation>
    <scope>NUCLEOTIDE SEQUENCE</scope>
    <source>
        <tissue evidence="1">Brain</tissue>
    </source>
</reference>
<name>A0A1A7YY27_9TELE</name>